<reference evidence="15" key="1">
    <citation type="submission" date="2024-02" db="UniProtKB">
        <authorList>
            <consortium name="WormBaseParasite"/>
        </authorList>
    </citation>
    <scope>IDENTIFICATION</scope>
</reference>
<feature type="region of interest" description="Disordered" evidence="12">
    <location>
        <begin position="269"/>
        <end position="295"/>
    </location>
</feature>
<dbReference type="PANTHER" id="PTHR32510:SF3">
    <property type="entry name" value="TRANSMEMBRANE PROTEIN 98"/>
    <property type="match status" value="1"/>
</dbReference>
<evidence type="ECO:0000313" key="15">
    <source>
        <dbReference type="WBParaSite" id="MBELARI_LOCUS21331"/>
    </source>
</evidence>
<feature type="region of interest" description="Disordered" evidence="12">
    <location>
        <begin position="196"/>
        <end position="255"/>
    </location>
</feature>
<keyword evidence="8 13" id="KW-0812">Transmembrane</keyword>
<evidence type="ECO:0000256" key="9">
    <source>
        <dbReference type="ARBA" id="ARBA00022824"/>
    </source>
</evidence>
<evidence type="ECO:0000256" key="6">
    <source>
        <dbReference type="ARBA" id="ARBA00022475"/>
    </source>
</evidence>
<keyword evidence="14" id="KW-1185">Reference proteome</keyword>
<evidence type="ECO:0000256" key="4">
    <source>
        <dbReference type="ARBA" id="ARBA00011024"/>
    </source>
</evidence>
<evidence type="ECO:0000256" key="7">
    <source>
        <dbReference type="ARBA" id="ARBA00022525"/>
    </source>
</evidence>
<evidence type="ECO:0000256" key="13">
    <source>
        <dbReference type="SAM" id="Phobius"/>
    </source>
</evidence>
<feature type="compositionally biased region" description="Basic and acidic residues" evidence="12">
    <location>
        <begin position="219"/>
        <end position="233"/>
    </location>
</feature>
<keyword evidence="9" id="KW-0256">Endoplasmic reticulum</keyword>
<dbReference type="InterPro" id="IPR029668">
    <property type="entry name" value="TMEM98"/>
</dbReference>
<keyword evidence="11 13" id="KW-0472">Membrane</keyword>
<evidence type="ECO:0000256" key="10">
    <source>
        <dbReference type="ARBA" id="ARBA00022989"/>
    </source>
</evidence>
<keyword evidence="6" id="KW-1003">Cell membrane</keyword>
<dbReference type="GO" id="GO:0005886">
    <property type="term" value="C:plasma membrane"/>
    <property type="evidence" value="ECO:0007669"/>
    <property type="project" value="UniProtKB-SubCell"/>
</dbReference>
<evidence type="ECO:0000256" key="12">
    <source>
        <dbReference type="SAM" id="MobiDB-lite"/>
    </source>
</evidence>
<dbReference type="PANTHER" id="PTHR32510">
    <property type="entry name" value="TRANSMEMBRANE PROTEIN 98"/>
    <property type="match status" value="1"/>
</dbReference>
<organism evidence="14 15">
    <name type="scientific">Mesorhabditis belari</name>
    <dbReference type="NCBI Taxonomy" id="2138241"/>
    <lineage>
        <taxon>Eukaryota</taxon>
        <taxon>Metazoa</taxon>
        <taxon>Ecdysozoa</taxon>
        <taxon>Nematoda</taxon>
        <taxon>Chromadorea</taxon>
        <taxon>Rhabditida</taxon>
        <taxon>Rhabditina</taxon>
        <taxon>Rhabditomorpha</taxon>
        <taxon>Rhabditoidea</taxon>
        <taxon>Rhabditidae</taxon>
        <taxon>Mesorhabditinae</taxon>
        <taxon>Mesorhabditis</taxon>
    </lineage>
</organism>
<accession>A0AAF3F454</accession>
<keyword evidence="7" id="KW-0964">Secreted</keyword>
<evidence type="ECO:0000256" key="5">
    <source>
        <dbReference type="ARBA" id="ARBA00014380"/>
    </source>
</evidence>
<evidence type="ECO:0000313" key="14">
    <source>
        <dbReference type="Proteomes" id="UP000887575"/>
    </source>
</evidence>
<name>A0AAF3F454_9BILA</name>
<sequence>MDAVVYLALFVLGAVFIVSFTVLIIMCRRRQFRLKNLRRDPRFSKLDDDNMEGQMVQLTPLLAMALERNGWVYDVGGLLQHCVAVLQLAHSLSEQLSKHSMAQSSPQLQHLVTEATHRIMPRFDDLLSSVASPKVDVRILEARATALATVCWSLALPFTLAHPNMKEKMGEPLLSMEQHLDALRLAAQLAEQSDSGKVDIDWKNLPSDSGISGNEEGESGEKIDGEKGKKKAEGQNGQQFEKKSTMTTMTTMAMTPIINETVTSIAETAPLLERLRETDAASPNGHPADPGHPIA</sequence>
<comment type="similarity">
    <text evidence="4">Belongs to the TMEM98 family.</text>
</comment>
<comment type="subcellular location">
    <subcellularLocation>
        <location evidence="1">Cell membrane</location>
        <topology evidence="1">Single-pass type II membrane protein</topology>
    </subcellularLocation>
    <subcellularLocation>
        <location evidence="3">Endoplasmic reticulum membrane</location>
        <topology evidence="3">Single-pass type II membrane protein</topology>
    </subcellularLocation>
    <subcellularLocation>
        <location evidence="2">Secreted</location>
        <location evidence="2">Extracellular exosome</location>
    </subcellularLocation>
</comment>
<proteinExistence type="inferred from homology"/>
<evidence type="ECO:0000256" key="3">
    <source>
        <dbReference type="ARBA" id="ARBA00004648"/>
    </source>
</evidence>
<keyword evidence="10 13" id="KW-1133">Transmembrane helix</keyword>
<evidence type="ECO:0000256" key="11">
    <source>
        <dbReference type="ARBA" id="ARBA00023136"/>
    </source>
</evidence>
<dbReference type="GO" id="GO:0005576">
    <property type="term" value="C:extracellular region"/>
    <property type="evidence" value="ECO:0007669"/>
    <property type="project" value="UniProtKB-SubCell"/>
</dbReference>
<evidence type="ECO:0000256" key="8">
    <source>
        <dbReference type="ARBA" id="ARBA00022692"/>
    </source>
</evidence>
<feature type="transmembrane region" description="Helical" evidence="13">
    <location>
        <begin position="6"/>
        <end position="27"/>
    </location>
</feature>
<dbReference type="AlphaFoldDB" id="A0AAF3F454"/>
<protein>
    <recommendedName>
        <fullName evidence="5">Transmembrane protein 98</fullName>
    </recommendedName>
</protein>
<evidence type="ECO:0000256" key="2">
    <source>
        <dbReference type="ARBA" id="ARBA00004550"/>
    </source>
</evidence>
<dbReference type="WBParaSite" id="MBELARI_LOCUS21331">
    <property type="protein sequence ID" value="MBELARI_LOCUS21331"/>
    <property type="gene ID" value="MBELARI_LOCUS21331"/>
</dbReference>
<dbReference type="Proteomes" id="UP000887575">
    <property type="component" value="Unassembled WGS sequence"/>
</dbReference>
<feature type="compositionally biased region" description="Low complexity" evidence="12">
    <location>
        <begin position="245"/>
        <end position="255"/>
    </location>
</feature>
<evidence type="ECO:0000256" key="1">
    <source>
        <dbReference type="ARBA" id="ARBA00004401"/>
    </source>
</evidence>
<dbReference type="Gene3D" id="1.20.1410.10">
    <property type="entry name" value="I/LWEQ domain"/>
    <property type="match status" value="1"/>
</dbReference>
<dbReference type="GO" id="GO:0005789">
    <property type="term" value="C:endoplasmic reticulum membrane"/>
    <property type="evidence" value="ECO:0007669"/>
    <property type="project" value="UniProtKB-SubCell"/>
</dbReference>